<accession>A0A517TUY8</accession>
<protein>
    <submittedName>
        <fullName evidence="7">Inner membrane protein alx</fullName>
    </submittedName>
</protein>
<feature type="transmembrane region" description="Helical" evidence="6">
    <location>
        <begin position="273"/>
        <end position="289"/>
    </location>
</feature>
<feature type="transmembrane region" description="Helical" evidence="6">
    <location>
        <begin position="235"/>
        <end position="253"/>
    </location>
</feature>
<keyword evidence="5 6" id="KW-0472">Membrane</keyword>
<dbReference type="NCBIfam" id="TIGR03716">
    <property type="entry name" value="R_switched_YkoY"/>
    <property type="match status" value="1"/>
</dbReference>
<evidence type="ECO:0000256" key="2">
    <source>
        <dbReference type="ARBA" id="ARBA00007511"/>
    </source>
</evidence>
<dbReference type="InterPro" id="IPR005496">
    <property type="entry name" value="Integral_membrane_TerC"/>
</dbReference>
<evidence type="ECO:0000256" key="6">
    <source>
        <dbReference type="SAM" id="Phobius"/>
    </source>
</evidence>
<feature type="transmembrane region" description="Helical" evidence="6">
    <location>
        <begin position="201"/>
        <end position="223"/>
    </location>
</feature>
<evidence type="ECO:0000313" key="7">
    <source>
        <dbReference type="EMBL" id="QDT72178.1"/>
    </source>
</evidence>
<comment type="subcellular location">
    <subcellularLocation>
        <location evidence="1">Membrane</location>
        <topology evidence="1">Multi-pass membrane protein</topology>
    </subcellularLocation>
</comment>
<dbReference type="GO" id="GO:0016020">
    <property type="term" value="C:membrane"/>
    <property type="evidence" value="ECO:0007669"/>
    <property type="project" value="UniProtKB-SubCell"/>
</dbReference>
<reference evidence="7 8" key="1">
    <citation type="submission" date="2019-02" db="EMBL/GenBank/DDBJ databases">
        <title>Deep-cultivation of Planctomycetes and their phenomic and genomic characterization uncovers novel biology.</title>
        <authorList>
            <person name="Wiegand S."/>
            <person name="Jogler M."/>
            <person name="Boedeker C."/>
            <person name="Pinto D."/>
            <person name="Vollmers J."/>
            <person name="Rivas-Marin E."/>
            <person name="Kohn T."/>
            <person name="Peeters S.H."/>
            <person name="Heuer A."/>
            <person name="Rast P."/>
            <person name="Oberbeckmann S."/>
            <person name="Bunk B."/>
            <person name="Jeske O."/>
            <person name="Meyerdierks A."/>
            <person name="Storesund J.E."/>
            <person name="Kallscheuer N."/>
            <person name="Luecker S."/>
            <person name="Lage O.M."/>
            <person name="Pohl T."/>
            <person name="Merkel B.J."/>
            <person name="Hornburger P."/>
            <person name="Mueller R.-W."/>
            <person name="Bruemmer F."/>
            <person name="Labrenz M."/>
            <person name="Spormann A.M."/>
            <person name="Op den Camp H."/>
            <person name="Overmann J."/>
            <person name="Amann R."/>
            <person name="Jetten M.S.M."/>
            <person name="Mascher T."/>
            <person name="Medema M.H."/>
            <person name="Devos D.P."/>
            <person name="Kaster A.-K."/>
            <person name="Ovreas L."/>
            <person name="Rohde M."/>
            <person name="Galperin M.Y."/>
            <person name="Jogler C."/>
        </authorList>
    </citation>
    <scope>NUCLEOTIDE SEQUENCE [LARGE SCALE GENOMIC DNA]</scope>
    <source>
        <strain evidence="7 8">I41</strain>
    </source>
</reference>
<evidence type="ECO:0000256" key="5">
    <source>
        <dbReference type="ARBA" id="ARBA00023136"/>
    </source>
</evidence>
<feature type="transmembrane region" description="Helical" evidence="6">
    <location>
        <begin position="20"/>
        <end position="44"/>
    </location>
</feature>
<dbReference type="AlphaFoldDB" id="A0A517TUY8"/>
<sequence>MFMILADLNIYGQSIAWGDLAIVGLLVLLEGALSIDNALVLGLLAKRLPKEQQKKALTYGLVGAFAFRFIAVFTATWLIEWRIVKLIGGGYLAYIAIKHMFFEAGEDDGEVHFSASGEPTLLHEVTGRQLTEAEEVEEIEQRAPLPVPEAAKSAKTAKFWPTVVVIELTDIAFAVDSILAAIGVLPAKPADHPVDQVHPKLWVVIVGGLLGVILMRFAAVIFIKLLERFPRFSTAAYWLVLVIGAKLLIDWGFNSKEHPHTIDFHSPSALEFWLFWGAMAVSFAIGFIPKKQAPKA</sequence>
<proteinExistence type="inferred from homology"/>
<gene>
    <name evidence="7" type="primary">alx</name>
    <name evidence="7" type="ORF">I41_13450</name>
</gene>
<keyword evidence="4 6" id="KW-1133">Transmembrane helix</keyword>
<dbReference type="InterPro" id="IPR022493">
    <property type="entry name" value="CHP03716_TM_YkoY"/>
</dbReference>
<organism evidence="7 8">
    <name type="scientific">Lacipirellula limnantheis</name>
    <dbReference type="NCBI Taxonomy" id="2528024"/>
    <lineage>
        <taxon>Bacteria</taxon>
        <taxon>Pseudomonadati</taxon>
        <taxon>Planctomycetota</taxon>
        <taxon>Planctomycetia</taxon>
        <taxon>Pirellulales</taxon>
        <taxon>Lacipirellulaceae</taxon>
        <taxon>Lacipirellula</taxon>
    </lineage>
</organism>
<dbReference type="KEGG" id="llh:I41_13450"/>
<feature type="transmembrane region" description="Helical" evidence="6">
    <location>
        <begin position="56"/>
        <end position="79"/>
    </location>
</feature>
<evidence type="ECO:0000256" key="4">
    <source>
        <dbReference type="ARBA" id="ARBA00022989"/>
    </source>
</evidence>
<evidence type="ECO:0000256" key="1">
    <source>
        <dbReference type="ARBA" id="ARBA00004141"/>
    </source>
</evidence>
<dbReference type="OrthoDB" id="9806211at2"/>
<dbReference type="RefSeq" id="WP_145431770.1">
    <property type="nucleotide sequence ID" value="NZ_CP036339.1"/>
</dbReference>
<evidence type="ECO:0000313" key="8">
    <source>
        <dbReference type="Proteomes" id="UP000317909"/>
    </source>
</evidence>
<name>A0A517TUY8_9BACT</name>
<evidence type="ECO:0000256" key="3">
    <source>
        <dbReference type="ARBA" id="ARBA00022692"/>
    </source>
</evidence>
<dbReference type="PANTHER" id="PTHR30238">
    <property type="entry name" value="MEMBRANE BOUND PREDICTED REDOX MODULATOR"/>
    <property type="match status" value="1"/>
</dbReference>
<keyword evidence="8" id="KW-1185">Reference proteome</keyword>
<dbReference type="PANTHER" id="PTHR30238:SF6">
    <property type="entry name" value="TERC-LIKE PROTEIN"/>
    <property type="match status" value="1"/>
</dbReference>
<dbReference type="EMBL" id="CP036339">
    <property type="protein sequence ID" value="QDT72178.1"/>
    <property type="molecule type" value="Genomic_DNA"/>
</dbReference>
<dbReference type="Pfam" id="PF03741">
    <property type="entry name" value="TerC"/>
    <property type="match status" value="1"/>
</dbReference>
<keyword evidence="3 6" id="KW-0812">Transmembrane</keyword>
<dbReference type="Proteomes" id="UP000317909">
    <property type="component" value="Chromosome"/>
</dbReference>
<comment type="similarity">
    <text evidence="2">Belongs to the TerC family.</text>
</comment>